<reference evidence="1 2" key="1">
    <citation type="submission" date="2017-09" db="EMBL/GenBank/DDBJ databases">
        <title>Large-scale bioinformatics analysis of Bacillus genomes uncovers conserved roles of natural products in bacterial physiology.</title>
        <authorList>
            <consortium name="Agbiome Team Llc"/>
            <person name="Bleich R.M."/>
            <person name="Grubbs K.J."/>
            <person name="Santa Maria K.C."/>
            <person name="Allen S.E."/>
            <person name="Farag S."/>
            <person name="Shank E.A."/>
            <person name="Bowers A."/>
        </authorList>
    </citation>
    <scope>NUCLEOTIDE SEQUENCE [LARGE SCALE GENOMIC DNA]</scope>
    <source>
        <strain evidence="1 2">AFS064137</strain>
    </source>
</reference>
<dbReference type="EMBL" id="NVCU01000346">
    <property type="protein sequence ID" value="PFT77937.1"/>
    <property type="molecule type" value="Genomic_DNA"/>
</dbReference>
<organism evidence="1 2">
    <name type="scientific">Bacillus thuringiensis</name>
    <dbReference type="NCBI Taxonomy" id="1428"/>
    <lineage>
        <taxon>Bacteria</taxon>
        <taxon>Bacillati</taxon>
        <taxon>Bacillota</taxon>
        <taxon>Bacilli</taxon>
        <taxon>Bacillales</taxon>
        <taxon>Bacillaceae</taxon>
        <taxon>Bacillus</taxon>
        <taxon>Bacillus cereus group</taxon>
    </lineage>
</organism>
<evidence type="ECO:0000313" key="1">
    <source>
        <dbReference type="EMBL" id="PFT77937.1"/>
    </source>
</evidence>
<protein>
    <submittedName>
        <fullName evidence="1">Replicase RepFR55</fullName>
    </submittedName>
</protein>
<accession>A0A9X7AVH4</accession>
<dbReference type="AlphaFoldDB" id="A0A9X7AVH4"/>
<dbReference type="RefSeq" id="WP_098679909.1">
    <property type="nucleotide sequence ID" value="NZ_NVCU01000346.1"/>
</dbReference>
<comment type="caution">
    <text evidence="1">The sequence shown here is derived from an EMBL/GenBank/DDBJ whole genome shotgun (WGS) entry which is preliminary data.</text>
</comment>
<proteinExistence type="predicted"/>
<gene>
    <name evidence="1" type="ORF">COK81_28375</name>
</gene>
<sequence>MLLTNFLLSTAKRELSPQLYRIPKCKTGAINQAVKSVIKDIDSILFECEGKTTKEYFEKTPRRYEALETVLSYLVQEGFSQVRQEQISQKSGISVPLINFILNWLEDLEVCHQIKTRRHNKIAPSIYILSLHNNYLKIIEYFKQKWALTIDIFSTFTEFLSKKIGKKKHKDTDKKEDAPVPTCHGFDLFTPVDESIEVEVEEQETNSDKDKKLETSLRNKLAARLQEMNHYMSEAQQKLYVYILTQDTNITEKDAYTIALRMPPDVDWEVKKTFEDCVQHFELNKSQVSTPAHFIKIYTKQLTANRERRDREAKEYLANTEFGNPYKSTIDFGLFRERMGFKK</sequence>
<evidence type="ECO:0000313" key="2">
    <source>
        <dbReference type="Proteomes" id="UP000225910"/>
    </source>
</evidence>
<dbReference type="Proteomes" id="UP000225910">
    <property type="component" value="Unassembled WGS sequence"/>
</dbReference>
<name>A0A9X7AVH4_BACTU</name>